<reference evidence="2" key="1">
    <citation type="submission" date="2021-10" db="EMBL/GenBank/DDBJ databases">
        <title>Gramella sp. ASW11-100T, isolated from marine sediment.</title>
        <authorList>
            <person name="Xia C."/>
        </authorList>
    </citation>
    <scope>NUCLEOTIDE SEQUENCE</scope>
    <source>
        <strain evidence="2">ASW11-100</strain>
    </source>
</reference>
<dbReference type="InterPro" id="IPR021354">
    <property type="entry name" value="DUF2975"/>
</dbReference>
<accession>A0A9X1LKU3</accession>
<dbReference type="Proteomes" id="UP001139414">
    <property type="component" value="Unassembled WGS sequence"/>
</dbReference>
<name>A0A9X1LKU3_9FLAO</name>
<dbReference type="Pfam" id="PF11188">
    <property type="entry name" value="DUF2975"/>
    <property type="match status" value="1"/>
</dbReference>
<protein>
    <submittedName>
        <fullName evidence="2">DUF2975 domain-containing protein</fullName>
    </submittedName>
</protein>
<keyword evidence="1" id="KW-1133">Transmembrane helix</keyword>
<feature type="transmembrane region" description="Helical" evidence="1">
    <location>
        <begin position="57"/>
        <end position="79"/>
    </location>
</feature>
<dbReference type="EMBL" id="JAJBZG010000005">
    <property type="protein sequence ID" value="MCB7482188.1"/>
    <property type="molecule type" value="Genomic_DNA"/>
</dbReference>
<dbReference type="AlphaFoldDB" id="A0A9X1LKU3"/>
<feature type="transmembrane region" description="Helical" evidence="1">
    <location>
        <begin position="100"/>
        <end position="126"/>
    </location>
</feature>
<keyword evidence="1" id="KW-0812">Transmembrane</keyword>
<evidence type="ECO:0000256" key="1">
    <source>
        <dbReference type="SAM" id="Phobius"/>
    </source>
</evidence>
<organism evidence="2 3">
    <name type="scientific">Christiangramia sediminis</name>
    <dbReference type="NCBI Taxonomy" id="2881336"/>
    <lineage>
        <taxon>Bacteria</taxon>
        <taxon>Pseudomonadati</taxon>
        <taxon>Bacteroidota</taxon>
        <taxon>Flavobacteriia</taxon>
        <taxon>Flavobacteriales</taxon>
        <taxon>Flavobacteriaceae</taxon>
        <taxon>Christiangramia</taxon>
    </lineage>
</organism>
<keyword evidence="3" id="KW-1185">Reference proteome</keyword>
<feature type="transmembrane region" description="Helical" evidence="1">
    <location>
        <begin position="138"/>
        <end position="155"/>
    </location>
</feature>
<sequence length="169" mass="18879">MTTSFKLLKAILSIALFFSTVLWLIFLIILAGILLGIDGNFGLERVAEDLDLTSKTAKLALVTYVLGAYAAIIYIINTLRRLVKSLDSGSLFTKFQCAGFNLVGQLIIWLVILSAVAEFIMKLIFASRLKVETSFPDFWLFLALGAFFIVLGQVFEKARLMREENELTV</sequence>
<proteinExistence type="predicted"/>
<gene>
    <name evidence="2" type="ORF">LGQ90_13025</name>
</gene>
<keyword evidence="1" id="KW-0472">Membrane</keyword>
<evidence type="ECO:0000313" key="3">
    <source>
        <dbReference type="Proteomes" id="UP001139414"/>
    </source>
</evidence>
<evidence type="ECO:0000313" key="2">
    <source>
        <dbReference type="EMBL" id="MCB7482188.1"/>
    </source>
</evidence>
<dbReference type="RefSeq" id="WP_229341632.1">
    <property type="nucleotide sequence ID" value="NZ_JAJBZG010000005.1"/>
</dbReference>
<comment type="caution">
    <text evidence="2">The sequence shown here is derived from an EMBL/GenBank/DDBJ whole genome shotgun (WGS) entry which is preliminary data.</text>
</comment>
<feature type="transmembrane region" description="Helical" evidence="1">
    <location>
        <begin position="12"/>
        <end position="37"/>
    </location>
</feature>